<name>A0ABV3STB4_9ACTN</name>
<dbReference type="PANTHER" id="PTHR34580">
    <property type="match status" value="1"/>
</dbReference>
<protein>
    <submittedName>
        <fullName evidence="5">Helix-turn-helix transcriptional regulator</fullName>
    </submittedName>
</protein>
<evidence type="ECO:0000259" key="3">
    <source>
        <dbReference type="Pfam" id="PF13280"/>
    </source>
</evidence>
<dbReference type="Pfam" id="PF13280">
    <property type="entry name" value="WYL"/>
    <property type="match status" value="1"/>
</dbReference>
<accession>A0ABV3STB4</accession>
<keyword evidence="6" id="KW-1185">Reference proteome</keyword>
<dbReference type="InterPro" id="IPR057727">
    <property type="entry name" value="WCX_dom"/>
</dbReference>
<dbReference type="InterPro" id="IPR013196">
    <property type="entry name" value="HTH_11"/>
</dbReference>
<feature type="domain" description="Helix-turn-helix type 11" evidence="2">
    <location>
        <begin position="15"/>
        <end position="65"/>
    </location>
</feature>
<dbReference type="Pfam" id="PF25583">
    <property type="entry name" value="WCX"/>
    <property type="match status" value="1"/>
</dbReference>
<evidence type="ECO:0000259" key="4">
    <source>
        <dbReference type="Pfam" id="PF25583"/>
    </source>
</evidence>
<sequence length="333" mass="36290">MAYDESPTARALLTLELIQGTPGITADRLGDRLGVSERAARRYVATLRDAGLPILATRGPYGGYRLGRGVRTPLIFTTSEALALVMALLDGHHDIADPTGPVGSAVGKISRVLPESLARTVEAVRRTISAAPDRSAARPDPDITTSLVEACDARRRVTLDYRTESGHHRVMVVDPWAVVVRHARWYLLCWSHTSEAKRVLRVDRAEAVAVGGETFVRPDVDPVADVEAHLAEGWRYATEVLLHAPYDRMERCTPRSLGRLEEVGEDRCRLRGSTSSPQWYAEELARLGVPMTVVEGPELRDAVAELGRRLLAAAETPAPQARASRPSEAGSVS</sequence>
<feature type="domain" description="WYL" evidence="3">
    <location>
        <begin position="144"/>
        <end position="209"/>
    </location>
</feature>
<gene>
    <name evidence="5" type="ORF">AB3X52_00985</name>
</gene>
<dbReference type="InterPro" id="IPR036388">
    <property type="entry name" value="WH-like_DNA-bd_sf"/>
</dbReference>
<evidence type="ECO:0000313" key="5">
    <source>
        <dbReference type="EMBL" id="MEX0426174.1"/>
    </source>
</evidence>
<dbReference type="PANTHER" id="PTHR34580:SF3">
    <property type="entry name" value="PROTEIN PAFB"/>
    <property type="match status" value="1"/>
</dbReference>
<dbReference type="Pfam" id="PF08279">
    <property type="entry name" value="HTH_11"/>
    <property type="match status" value="1"/>
</dbReference>
<comment type="caution">
    <text evidence="5">The sequence shown here is derived from an EMBL/GenBank/DDBJ whole genome shotgun (WGS) entry which is preliminary data.</text>
</comment>
<dbReference type="EMBL" id="JBFPJR010000001">
    <property type="protein sequence ID" value="MEX0426174.1"/>
    <property type="molecule type" value="Genomic_DNA"/>
</dbReference>
<evidence type="ECO:0000313" key="6">
    <source>
        <dbReference type="Proteomes" id="UP001556631"/>
    </source>
</evidence>
<evidence type="ECO:0000259" key="2">
    <source>
        <dbReference type="Pfam" id="PF08279"/>
    </source>
</evidence>
<dbReference type="PROSITE" id="PS52050">
    <property type="entry name" value="WYL"/>
    <property type="match status" value="1"/>
</dbReference>
<dbReference type="Proteomes" id="UP001556631">
    <property type="component" value="Unassembled WGS sequence"/>
</dbReference>
<reference evidence="5 6" key="1">
    <citation type="submission" date="2024-07" db="EMBL/GenBank/DDBJ databases">
        <authorList>
            <person name="Lee S."/>
            <person name="Kang M."/>
        </authorList>
    </citation>
    <scope>NUCLEOTIDE SEQUENCE [LARGE SCALE GENOMIC DNA]</scope>
    <source>
        <strain evidence="5 6">DS6</strain>
    </source>
</reference>
<dbReference type="Gene3D" id="1.10.10.10">
    <property type="entry name" value="Winged helix-like DNA-binding domain superfamily/Winged helix DNA-binding domain"/>
    <property type="match status" value="1"/>
</dbReference>
<dbReference type="RefSeq" id="WP_367990830.1">
    <property type="nucleotide sequence ID" value="NZ_JBFPJR010000001.1"/>
</dbReference>
<dbReference type="SUPFAM" id="SSF46785">
    <property type="entry name" value="Winged helix' DNA-binding domain"/>
    <property type="match status" value="1"/>
</dbReference>
<feature type="compositionally biased region" description="Low complexity" evidence="1">
    <location>
        <begin position="314"/>
        <end position="323"/>
    </location>
</feature>
<feature type="domain" description="WCX" evidence="4">
    <location>
        <begin position="246"/>
        <end position="311"/>
    </location>
</feature>
<dbReference type="InterPro" id="IPR051534">
    <property type="entry name" value="CBASS_pafABC_assoc_protein"/>
</dbReference>
<evidence type="ECO:0000256" key="1">
    <source>
        <dbReference type="SAM" id="MobiDB-lite"/>
    </source>
</evidence>
<dbReference type="InterPro" id="IPR036390">
    <property type="entry name" value="WH_DNA-bd_sf"/>
</dbReference>
<dbReference type="InterPro" id="IPR026881">
    <property type="entry name" value="WYL_dom"/>
</dbReference>
<proteinExistence type="predicted"/>
<organism evidence="5 6">
    <name type="scientific">Nocardioides eburneus</name>
    <dbReference type="NCBI Taxonomy" id="3231482"/>
    <lineage>
        <taxon>Bacteria</taxon>
        <taxon>Bacillati</taxon>
        <taxon>Actinomycetota</taxon>
        <taxon>Actinomycetes</taxon>
        <taxon>Propionibacteriales</taxon>
        <taxon>Nocardioidaceae</taxon>
        <taxon>Nocardioides</taxon>
    </lineage>
</organism>
<feature type="region of interest" description="Disordered" evidence="1">
    <location>
        <begin position="314"/>
        <end position="333"/>
    </location>
</feature>